<keyword evidence="2" id="KW-1185">Reference proteome</keyword>
<dbReference type="EMBL" id="LLZH01000001">
    <property type="protein sequence ID" value="KUL42366.1"/>
    <property type="molecule type" value="Genomic_DNA"/>
</dbReference>
<dbReference type="AlphaFoldDB" id="A0A0X3VG58"/>
<evidence type="ECO:0000313" key="2">
    <source>
        <dbReference type="Proteomes" id="UP000053244"/>
    </source>
</evidence>
<accession>A0A0X3VG58</accession>
<protein>
    <submittedName>
        <fullName evidence="1">Uncharacterized protein</fullName>
    </submittedName>
</protein>
<gene>
    <name evidence="1" type="ORF">ADL15_00295</name>
</gene>
<proteinExistence type="predicted"/>
<evidence type="ECO:0000313" key="1">
    <source>
        <dbReference type="EMBL" id="KUL42366.1"/>
    </source>
</evidence>
<reference evidence="1 2" key="1">
    <citation type="submission" date="2015-10" db="EMBL/GenBank/DDBJ databases">
        <authorList>
            <person name="Gilbert D.G."/>
        </authorList>
    </citation>
    <scope>NUCLEOTIDE SEQUENCE [LARGE SCALE GENOMIC DNA]</scope>
    <source>
        <strain evidence="1 2">NRRL B-16712</strain>
    </source>
</reference>
<name>A0A0X3VG58_9ACTN</name>
<organism evidence="1 2">
    <name type="scientific">Actinoplanes awajinensis subsp. mycoplanecinus</name>
    <dbReference type="NCBI Taxonomy" id="135947"/>
    <lineage>
        <taxon>Bacteria</taxon>
        <taxon>Bacillati</taxon>
        <taxon>Actinomycetota</taxon>
        <taxon>Actinomycetes</taxon>
        <taxon>Micromonosporales</taxon>
        <taxon>Micromonosporaceae</taxon>
        <taxon>Actinoplanes</taxon>
    </lineage>
</organism>
<sequence>MGVMRTAGRTDQWLNTDQDVDSRVARDTAIALRVRNLRRNEFRLRARHGDRPLEISANYLPLLERTTCSDRDGSEADIICWNGSPGEVWVWKVAHDDPSGRRLGAAALDRHIDAVRADPRAAGKRVVHGPASAFVPATDVGQQIGSPRNAVKVDTLEAGVEVYQVRRYRSRLAVPRANREVLEEAIELMEEVEDWERDHERRLCGLPHVHHLPLDWPGRPPRPIPR</sequence>
<comment type="caution">
    <text evidence="1">The sequence shown here is derived from an EMBL/GenBank/DDBJ whole genome shotgun (WGS) entry which is preliminary data.</text>
</comment>
<dbReference type="Proteomes" id="UP000053244">
    <property type="component" value="Unassembled WGS sequence"/>
</dbReference>